<keyword evidence="3" id="KW-1185">Reference proteome</keyword>
<evidence type="ECO:0000256" key="1">
    <source>
        <dbReference type="SAM" id="Phobius"/>
    </source>
</evidence>
<feature type="transmembrane region" description="Helical" evidence="1">
    <location>
        <begin position="117"/>
        <end position="139"/>
    </location>
</feature>
<gene>
    <name evidence="2" type="ORF">FHU36_002080</name>
</gene>
<feature type="transmembrane region" description="Helical" evidence="1">
    <location>
        <begin position="25"/>
        <end position="43"/>
    </location>
</feature>
<keyword evidence="1" id="KW-0472">Membrane</keyword>
<keyword evidence="1" id="KW-1133">Transmembrane helix</keyword>
<feature type="transmembrane region" description="Helical" evidence="1">
    <location>
        <begin position="321"/>
        <end position="344"/>
    </location>
</feature>
<proteinExistence type="predicted"/>
<comment type="caution">
    <text evidence="2">The sequence shown here is derived from an EMBL/GenBank/DDBJ whole genome shotgun (WGS) entry which is preliminary data.</text>
</comment>
<dbReference type="RefSeq" id="WP_185083495.1">
    <property type="nucleotide sequence ID" value="NZ_JACHJB010000001.1"/>
</dbReference>
<feature type="transmembrane region" description="Helical" evidence="1">
    <location>
        <begin position="356"/>
        <end position="374"/>
    </location>
</feature>
<feature type="transmembrane region" description="Helical" evidence="1">
    <location>
        <begin position="206"/>
        <end position="228"/>
    </location>
</feature>
<feature type="transmembrane region" description="Helical" evidence="1">
    <location>
        <begin position="380"/>
        <end position="397"/>
    </location>
</feature>
<keyword evidence="1" id="KW-0812">Transmembrane</keyword>
<dbReference type="Proteomes" id="UP000583800">
    <property type="component" value="Unassembled WGS sequence"/>
</dbReference>
<dbReference type="EMBL" id="JACHJB010000001">
    <property type="protein sequence ID" value="MBB6345571.1"/>
    <property type="molecule type" value="Genomic_DNA"/>
</dbReference>
<organism evidence="2 3">
    <name type="scientific">Nonomuraea muscovyensis</name>
    <dbReference type="NCBI Taxonomy" id="1124761"/>
    <lineage>
        <taxon>Bacteria</taxon>
        <taxon>Bacillati</taxon>
        <taxon>Actinomycetota</taxon>
        <taxon>Actinomycetes</taxon>
        <taxon>Streptosporangiales</taxon>
        <taxon>Streptosporangiaceae</taxon>
        <taxon>Nonomuraea</taxon>
    </lineage>
</organism>
<protein>
    <recommendedName>
        <fullName evidence="4">Polysaccharide biosynthesis protein C-terminal domain-containing protein</fullName>
    </recommendedName>
</protein>
<name>A0A7X0C0P3_9ACTN</name>
<evidence type="ECO:0000313" key="2">
    <source>
        <dbReference type="EMBL" id="MBB6345571.1"/>
    </source>
</evidence>
<accession>A0A7X0C0P3</accession>
<reference evidence="2 3" key="1">
    <citation type="submission" date="2020-08" db="EMBL/GenBank/DDBJ databases">
        <title>Sequencing the genomes of 1000 actinobacteria strains.</title>
        <authorList>
            <person name="Klenk H.-P."/>
        </authorList>
    </citation>
    <scope>NUCLEOTIDE SEQUENCE [LARGE SCALE GENOMIC DNA]</scope>
    <source>
        <strain evidence="2 3">DSM 45913</strain>
    </source>
</reference>
<sequence>MSAVDAAVSHRIGARRLLTLLSGRATFRLLLYGSAAVLVLAWSRADFNAYAAAVGATGWLSMVVQSGPEKAALTLIPRARRTRDQVAALLRAVVAYVPVPFTVAAAAALAAAPEATVTLYLLSVAYYVSLGCGMLGVALHRALGRYTRDTVHFALLGLGMIALAGLAFATHLRPAGYLAGLLTLVTALNLALLPGLPRSPGRVRPALRRIVAGTVALMGAADVMANAMIGTLFVELSITSYAGQSGDLYVMVLGWGFATSVIYTVQRIYQPRLVLHLGSAGAGTRALVRRVAGVSVWVSAGWLVVAGAVLLSGLAGTRSPVALGALLVSLLPANAVASFGIFVLENTGEAGLRASARAVVLALAVVAALGALAIPYAGAAGAVYALGAQGLVLGLVLRRHM</sequence>
<dbReference type="AlphaFoldDB" id="A0A7X0C0P3"/>
<evidence type="ECO:0008006" key="4">
    <source>
        <dbReference type="Google" id="ProtNLM"/>
    </source>
</evidence>
<feature type="transmembrane region" description="Helical" evidence="1">
    <location>
        <begin position="151"/>
        <end position="169"/>
    </location>
</feature>
<feature type="transmembrane region" description="Helical" evidence="1">
    <location>
        <begin position="175"/>
        <end position="194"/>
    </location>
</feature>
<feature type="transmembrane region" description="Helical" evidence="1">
    <location>
        <begin position="294"/>
        <end position="315"/>
    </location>
</feature>
<feature type="transmembrane region" description="Helical" evidence="1">
    <location>
        <begin position="88"/>
        <end position="111"/>
    </location>
</feature>
<evidence type="ECO:0000313" key="3">
    <source>
        <dbReference type="Proteomes" id="UP000583800"/>
    </source>
</evidence>
<feature type="transmembrane region" description="Helical" evidence="1">
    <location>
        <begin position="248"/>
        <end position="265"/>
    </location>
</feature>